<dbReference type="GeneID" id="4462768"/>
<dbReference type="KEGG" id="mtp:Mthe_1019"/>
<keyword evidence="2" id="KW-1185">Reference proteome</keyword>
<gene>
    <name evidence="1" type="ordered locus">Mthe_1019</name>
</gene>
<evidence type="ECO:0000313" key="2">
    <source>
        <dbReference type="Proteomes" id="UP000000674"/>
    </source>
</evidence>
<dbReference type="RefSeq" id="WP_011696198.1">
    <property type="nucleotide sequence ID" value="NC_008553.1"/>
</dbReference>
<dbReference type="OrthoDB" id="147078at2157"/>
<name>A0B7Y0_METTP</name>
<organism evidence="1 2">
    <name type="scientific">Methanothrix thermoacetophila (strain DSM 6194 / JCM 14653 / NBRC 101360 / PT)</name>
    <name type="common">Methanosaeta thermophila</name>
    <dbReference type="NCBI Taxonomy" id="349307"/>
    <lineage>
        <taxon>Archaea</taxon>
        <taxon>Methanobacteriati</taxon>
        <taxon>Methanobacteriota</taxon>
        <taxon>Stenosarchaea group</taxon>
        <taxon>Methanomicrobia</taxon>
        <taxon>Methanotrichales</taxon>
        <taxon>Methanotrichaceae</taxon>
        <taxon>Methanothrix</taxon>
    </lineage>
</organism>
<dbReference type="AlphaFoldDB" id="A0B7Y0"/>
<evidence type="ECO:0000313" key="1">
    <source>
        <dbReference type="EMBL" id="ABK14804.1"/>
    </source>
</evidence>
<dbReference type="HOGENOM" id="CLU_1976556_0_0_2"/>
<accession>A0B7Y0</accession>
<reference evidence="1 2" key="1">
    <citation type="submission" date="2006-10" db="EMBL/GenBank/DDBJ databases">
        <title>Complete sequence of Methanosaeta thermophila PT.</title>
        <authorList>
            <consortium name="US DOE Joint Genome Institute"/>
            <person name="Copeland A."/>
            <person name="Lucas S."/>
            <person name="Lapidus A."/>
            <person name="Barry K."/>
            <person name="Detter J.C."/>
            <person name="Glavina del Rio T."/>
            <person name="Hammon N."/>
            <person name="Israni S."/>
            <person name="Pitluck S."/>
            <person name="Chain P."/>
            <person name="Malfatti S."/>
            <person name="Shin M."/>
            <person name="Vergez L."/>
            <person name="Schmutz J."/>
            <person name="Larimer F."/>
            <person name="Land M."/>
            <person name="Hauser L."/>
            <person name="Kyrpides N."/>
            <person name="Kim E."/>
            <person name="Smith K.S."/>
            <person name="Ingram-Smith C."/>
            <person name="Richardson P."/>
        </authorList>
    </citation>
    <scope>NUCLEOTIDE SEQUENCE [LARGE SCALE GENOMIC DNA]</scope>
    <source>
        <strain evidence="2">DSM 6194 / JCM 14653 / NBRC 101360 / PT</strain>
    </source>
</reference>
<dbReference type="EMBL" id="CP000477">
    <property type="protein sequence ID" value="ABK14804.1"/>
    <property type="molecule type" value="Genomic_DNA"/>
</dbReference>
<dbReference type="STRING" id="349307.Mthe_1019"/>
<proteinExistence type="predicted"/>
<sequence>MNGDIIIDGEVYRISELELLTGERNPKNTRDYILLLAKVLQNPMRLPELLREFCTLRNTLSEPEKEELRMALLRVQIDSELRMHEDILRFQQRRYVAQVIEILIFKELLLAPKEIEGDFE</sequence>
<dbReference type="Proteomes" id="UP000000674">
    <property type="component" value="Chromosome"/>
</dbReference>
<protein>
    <submittedName>
        <fullName evidence="1">Uncharacterized protein</fullName>
    </submittedName>
</protein>